<dbReference type="HAMAP" id="MF_01274">
    <property type="entry name" value="Pantothen_kinase_3"/>
    <property type="match status" value="1"/>
</dbReference>
<dbReference type="UniPathway" id="UPA00241">
    <property type="reaction ID" value="UER00352"/>
</dbReference>
<feature type="binding site" evidence="16">
    <location>
        <position position="128"/>
    </location>
    <ligand>
        <name>ATP</name>
        <dbReference type="ChEBI" id="CHEBI:30616"/>
    </ligand>
</feature>
<evidence type="ECO:0000256" key="12">
    <source>
        <dbReference type="ARBA" id="ARBA00022958"/>
    </source>
</evidence>
<evidence type="ECO:0000256" key="11">
    <source>
        <dbReference type="ARBA" id="ARBA00022840"/>
    </source>
</evidence>
<evidence type="ECO:0000256" key="14">
    <source>
        <dbReference type="ARBA" id="ARBA00038036"/>
    </source>
</evidence>
<comment type="subcellular location">
    <subcellularLocation>
        <location evidence="3 16">Cytoplasm</location>
    </subcellularLocation>
</comment>
<feature type="binding site" evidence="16">
    <location>
        <position position="182"/>
    </location>
    <ligand>
        <name>substrate</name>
    </ligand>
</feature>
<dbReference type="GO" id="GO:0005524">
    <property type="term" value="F:ATP binding"/>
    <property type="evidence" value="ECO:0007669"/>
    <property type="project" value="UniProtKB-UniRule"/>
</dbReference>
<keyword evidence="9 16" id="KW-0547">Nucleotide-binding</keyword>
<keyword evidence="8 16" id="KW-0808">Transferase</keyword>
<feature type="binding site" evidence="16">
    <location>
        <position position="125"/>
    </location>
    <ligand>
        <name>K(+)</name>
        <dbReference type="ChEBI" id="CHEBI:29103"/>
    </ligand>
</feature>
<evidence type="ECO:0000256" key="10">
    <source>
        <dbReference type="ARBA" id="ARBA00022777"/>
    </source>
</evidence>
<evidence type="ECO:0000256" key="8">
    <source>
        <dbReference type="ARBA" id="ARBA00022679"/>
    </source>
</evidence>
<evidence type="ECO:0000256" key="3">
    <source>
        <dbReference type="ARBA" id="ARBA00004496"/>
    </source>
</evidence>
<feature type="binding site" evidence="16">
    <location>
        <position position="95"/>
    </location>
    <ligand>
        <name>substrate</name>
    </ligand>
</feature>
<comment type="cofactor">
    <cofactor evidence="2">
        <name>K(+)</name>
        <dbReference type="ChEBI" id="CHEBI:29103"/>
    </cofactor>
</comment>
<evidence type="ECO:0000256" key="6">
    <source>
        <dbReference type="ARBA" id="ARBA00012102"/>
    </source>
</evidence>
<dbReference type="AlphaFoldDB" id="A0A0B7HQ56"/>
<comment type="cofactor">
    <cofactor evidence="16">
        <name>NH4(+)</name>
        <dbReference type="ChEBI" id="CHEBI:28938"/>
    </cofactor>
    <cofactor evidence="16">
        <name>K(+)</name>
        <dbReference type="ChEBI" id="CHEBI:29103"/>
    </cofactor>
    <text evidence="16">A monovalent cation. Ammonium or potassium.</text>
</comment>
<feature type="active site" description="Proton acceptor" evidence="16">
    <location>
        <position position="104"/>
    </location>
</feature>
<reference evidence="17 18" key="1">
    <citation type="submission" date="2015-01" db="EMBL/GenBank/DDBJ databases">
        <authorList>
            <person name="MANFREDI Pablo"/>
        </authorList>
    </citation>
    <scope>NUCLEOTIDE SEQUENCE [LARGE SCALE GENOMIC DNA]</scope>
    <source>
        <strain evidence="17 18">Ccy74</strain>
    </source>
</reference>
<keyword evidence="13 16" id="KW-0173">Coenzyme A biosynthesis</keyword>
<dbReference type="PANTHER" id="PTHR34265">
    <property type="entry name" value="TYPE III PANTOTHENATE KINASE"/>
    <property type="match status" value="1"/>
</dbReference>
<name>A0A0B7HQ56_9FLAO</name>
<sequence>MYLNIEQIMNLIIDEGNTAIKLAVFDNNKRIFFQTFAKNNFQKEIAQVLDFEKIDSCIVASVVKDSEERFSFLKGKIKNVLFVNSQTPMPFVNKYATPTTLGIDRLALMAGAVTAYPNKNVLVIDAGTCITFDIMTAEGVYLGGAIAPGIAMRFKAMHEFTSKLPLITQQDFDIENFIGNSTESCMFSGVYHNVICEIEGVIRQYEKKFKDLTTILTGGNHLFLVNNIKNRIFANSFFLLEGLNAILEWQRKDK</sequence>
<organism evidence="17 18">
    <name type="scientific">Capnocytophaga cynodegmi</name>
    <dbReference type="NCBI Taxonomy" id="28189"/>
    <lineage>
        <taxon>Bacteria</taxon>
        <taxon>Pseudomonadati</taxon>
        <taxon>Bacteroidota</taxon>
        <taxon>Flavobacteriia</taxon>
        <taxon>Flavobacteriales</taxon>
        <taxon>Flavobacteriaceae</taxon>
        <taxon>Capnocytophaga</taxon>
    </lineage>
</organism>
<dbReference type="GO" id="GO:0004594">
    <property type="term" value="F:pantothenate kinase activity"/>
    <property type="evidence" value="ECO:0007669"/>
    <property type="project" value="UniProtKB-UniRule"/>
</dbReference>
<comment type="similarity">
    <text evidence="14 16">Belongs to the type III pantothenate kinase family.</text>
</comment>
<dbReference type="NCBIfam" id="NF009853">
    <property type="entry name" value="PRK13320.1-5"/>
    <property type="match status" value="1"/>
</dbReference>
<evidence type="ECO:0000256" key="16">
    <source>
        <dbReference type="HAMAP-Rule" id="MF_01274"/>
    </source>
</evidence>
<dbReference type="InterPro" id="IPR004619">
    <property type="entry name" value="Type_III_PanK"/>
</dbReference>
<comment type="subunit">
    <text evidence="5 16">Homodimer.</text>
</comment>
<keyword evidence="11 16" id="KW-0067">ATP-binding</keyword>
<comment type="function">
    <text evidence="16">Catalyzes the phosphorylation of pantothenate (Pan), the first step in CoA biosynthesis.</text>
</comment>
<dbReference type="SUPFAM" id="SSF53067">
    <property type="entry name" value="Actin-like ATPase domain"/>
    <property type="match status" value="2"/>
</dbReference>
<evidence type="ECO:0000256" key="7">
    <source>
        <dbReference type="ARBA" id="ARBA00022490"/>
    </source>
</evidence>
<comment type="pathway">
    <text evidence="4 16">Cofactor biosynthesis; coenzyme A biosynthesis; CoA from (R)-pantothenate: step 1/5.</text>
</comment>
<keyword evidence="12 16" id="KW-0630">Potassium</keyword>
<dbReference type="PANTHER" id="PTHR34265:SF1">
    <property type="entry name" value="TYPE III PANTOTHENATE KINASE"/>
    <property type="match status" value="1"/>
</dbReference>
<dbReference type="Proteomes" id="UP000038083">
    <property type="component" value="Unassembled WGS sequence"/>
</dbReference>
<dbReference type="GO" id="GO:0015937">
    <property type="term" value="P:coenzyme A biosynthetic process"/>
    <property type="evidence" value="ECO:0007669"/>
    <property type="project" value="UniProtKB-UniRule"/>
</dbReference>
<comment type="catalytic activity">
    <reaction evidence="1 16">
        <text>(R)-pantothenate + ATP = (R)-4'-phosphopantothenate + ADP + H(+)</text>
        <dbReference type="Rhea" id="RHEA:16373"/>
        <dbReference type="ChEBI" id="CHEBI:10986"/>
        <dbReference type="ChEBI" id="CHEBI:15378"/>
        <dbReference type="ChEBI" id="CHEBI:29032"/>
        <dbReference type="ChEBI" id="CHEBI:30616"/>
        <dbReference type="ChEBI" id="CHEBI:456216"/>
        <dbReference type="EC" id="2.7.1.33"/>
    </reaction>
</comment>
<protein>
    <recommendedName>
        <fullName evidence="15 16">Type III pantothenate kinase</fullName>
        <ecNumber evidence="6 16">2.7.1.33</ecNumber>
    </recommendedName>
    <alternativeName>
        <fullName evidence="16">PanK-III</fullName>
    </alternativeName>
    <alternativeName>
        <fullName evidence="16">Pantothenic acid kinase</fullName>
    </alternativeName>
</protein>
<dbReference type="Pfam" id="PF03309">
    <property type="entry name" value="Pan_kinase"/>
    <property type="match status" value="1"/>
</dbReference>
<evidence type="ECO:0000313" key="17">
    <source>
        <dbReference type="EMBL" id="CEN41846.1"/>
    </source>
</evidence>
<feature type="binding site" evidence="16">
    <location>
        <begin position="102"/>
        <end position="105"/>
    </location>
    <ligand>
        <name>substrate</name>
    </ligand>
</feature>
<evidence type="ECO:0000256" key="9">
    <source>
        <dbReference type="ARBA" id="ARBA00022741"/>
    </source>
</evidence>
<proteinExistence type="inferred from homology"/>
<dbReference type="GO" id="GO:0046872">
    <property type="term" value="F:metal ion binding"/>
    <property type="evidence" value="ECO:0007669"/>
    <property type="project" value="UniProtKB-KW"/>
</dbReference>
<feature type="binding site" evidence="16">
    <location>
        <begin position="14"/>
        <end position="21"/>
    </location>
    <ligand>
        <name>ATP</name>
        <dbReference type="ChEBI" id="CHEBI:30616"/>
    </ligand>
</feature>
<dbReference type="InterPro" id="IPR043129">
    <property type="entry name" value="ATPase_NBD"/>
</dbReference>
<keyword evidence="10 16" id="KW-0418">Kinase</keyword>
<dbReference type="GO" id="GO:0005737">
    <property type="term" value="C:cytoplasm"/>
    <property type="evidence" value="ECO:0007669"/>
    <property type="project" value="UniProtKB-SubCell"/>
</dbReference>
<evidence type="ECO:0000256" key="4">
    <source>
        <dbReference type="ARBA" id="ARBA00005225"/>
    </source>
</evidence>
<evidence type="ECO:0000256" key="5">
    <source>
        <dbReference type="ARBA" id="ARBA00011738"/>
    </source>
</evidence>
<evidence type="ECO:0000256" key="13">
    <source>
        <dbReference type="ARBA" id="ARBA00022993"/>
    </source>
</evidence>
<dbReference type="Gene3D" id="3.30.420.40">
    <property type="match status" value="2"/>
</dbReference>
<dbReference type="NCBIfam" id="TIGR00671">
    <property type="entry name" value="baf"/>
    <property type="match status" value="1"/>
</dbReference>
<evidence type="ECO:0000256" key="15">
    <source>
        <dbReference type="ARBA" id="ARBA00040883"/>
    </source>
</evidence>
<dbReference type="EC" id="2.7.1.33" evidence="6 16"/>
<keyword evidence="16" id="KW-0479">Metal-binding</keyword>
<dbReference type="EMBL" id="CDOG01000078">
    <property type="protein sequence ID" value="CEN41846.1"/>
    <property type="molecule type" value="Genomic_DNA"/>
</dbReference>
<evidence type="ECO:0000313" key="18">
    <source>
        <dbReference type="Proteomes" id="UP000038083"/>
    </source>
</evidence>
<evidence type="ECO:0000256" key="2">
    <source>
        <dbReference type="ARBA" id="ARBA00001958"/>
    </source>
</evidence>
<dbReference type="CDD" id="cd24015">
    <property type="entry name" value="ASKHA_NBD_PanK-III"/>
    <property type="match status" value="1"/>
</dbReference>
<accession>A0A0B7HQ56</accession>
<keyword evidence="7 16" id="KW-0963">Cytoplasm</keyword>
<evidence type="ECO:0000256" key="1">
    <source>
        <dbReference type="ARBA" id="ARBA00001206"/>
    </source>
</evidence>
<gene>
    <name evidence="16 17" type="primary">coaX</name>
    <name evidence="17" type="ORF">CCYN74_80055</name>
</gene>